<accession>A0ABQ9IDE9</accession>
<evidence type="ECO:0000313" key="1">
    <source>
        <dbReference type="EMBL" id="KAJ8894646.1"/>
    </source>
</evidence>
<dbReference type="EMBL" id="JARBHB010000002">
    <property type="protein sequence ID" value="KAJ8894646.1"/>
    <property type="molecule type" value="Genomic_DNA"/>
</dbReference>
<organism evidence="1 2">
    <name type="scientific">Dryococelus australis</name>
    <dbReference type="NCBI Taxonomy" id="614101"/>
    <lineage>
        <taxon>Eukaryota</taxon>
        <taxon>Metazoa</taxon>
        <taxon>Ecdysozoa</taxon>
        <taxon>Arthropoda</taxon>
        <taxon>Hexapoda</taxon>
        <taxon>Insecta</taxon>
        <taxon>Pterygota</taxon>
        <taxon>Neoptera</taxon>
        <taxon>Polyneoptera</taxon>
        <taxon>Phasmatodea</taxon>
        <taxon>Verophasmatodea</taxon>
        <taxon>Anareolatae</taxon>
        <taxon>Phasmatidae</taxon>
        <taxon>Eurycanthinae</taxon>
        <taxon>Dryococelus</taxon>
    </lineage>
</organism>
<gene>
    <name evidence="1" type="ORF">PR048_007310</name>
</gene>
<proteinExistence type="predicted"/>
<sequence length="93" mass="11145">MKKGYLVKELKMDEFKDLKYLSTKYIANRNKDLENKTVQWLKIKRLHFEKSIPNVVYFSYQSQGSYRELHVYEKTAGRPESICLNNFTPLSYV</sequence>
<reference evidence="1 2" key="1">
    <citation type="submission" date="2023-02" db="EMBL/GenBank/DDBJ databases">
        <title>LHISI_Scaffold_Assembly.</title>
        <authorList>
            <person name="Stuart O.P."/>
            <person name="Cleave R."/>
            <person name="Magrath M.J.L."/>
            <person name="Mikheyev A.S."/>
        </authorList>
    </citation>
    <scope>NUCLEOTIDE SEQUENCE [LARGE SCALE GENOMIC DNA]</scope>
    <source>
        <strain evidence="1">Daus_M_001</strain>
        <tissue evidence="1">Leg muscle</tissue>
    </source>
</reference>
<keyword evidence="2" id="KW-1185">Reference proteome</keyword>
<protein>
    <submittedName>
        <fullName evidence="1">Uncharacterized protein</fullName>
    </submittedName>
</protein>
<dbReference type="Proteomes" id="UP001159363">
    <property type="component" value="Chromosome 2"/>
</dbReference>
<comment type="caution">
    <text evidence="1">The sequence shown here is derived from an EMBL/GenBank/DDBJ whole genome shotgun (WGS) entry which is preliminary data.</text>
</comment>
<name>A0ABQ9IDE9_9NEOP</name>
<evidence type="ECO:0000313" key="2">
    <source>
        <dbReference type="Proteomes" id="UP001159363"/>
    </source>
</evidence>